<dbReference type="SUPFAM" id="SSF46689">
    <property type="entry name" value="Homeodomain-like"/>
    <property type="match status" value="2"/>
</dbReference>
<keyword evidence="1" id="KW-0805">Transcription regulation</keyword>
<dbReference type="PANTHER" id="PTHR46796:SF13">
    <property type="entry name" value="HTH-TYPE TRANSCRIPTIONAL ACTIVATOR RHAS"/>
    <property type="match status" value="1"/>
</dbReference>
<accession>A0A6F8XQW1</accession>
<evidence type="ECO:0000313" key="6">
    <source>
        <dbReference type="Proteomes" id="UP000502508"/>
    </source>
</evidence>
<dbReference type="PANTHER" id="PTHR46796">
    <property type="entry name" value="HTH-TYPE TRANSCRIPTIONAL ACTIVATOR RHAS-RELATED"/>
    <property type="match status" value="1"/>
</dbReference>
<dbReference type="GO" id="GO:0043565">
    <property type="term" value="F:sequence-specific DNA binding"/>
    <property type="evidence" value="ECO:0007669"/>
    <property type="project" value="InterPro"/>
</dbReference>
<gene>
    <name evidence="5" type="ORF">Pflav_026230</name>
</gene>
<dbReference type="Pfam" id="PF12833">
    <property type="entry name" value="HTH_18"/>
    <property type="match status" value="1"/>
</dbReference>
<keyword evidence="3" id="KW-0804">Transcription</keyword>
<organism evidence="5 6">
    <name type="scientific">Phytohabitans flavus</name>
    <dbReference type="NCBI Taxonomy" id="1076124"/>
    <lineage>
        <taxon>Bacteria</taxon>
        <taxon>Bacillati</taxon>
        <taxon>Actinomycetota</taxon>
        <taxon>Actinomycetes</taxon>
        <taxon>Micromonosporales</taxon>
        <taxon>Micromonosporaceae</taxon>
    </lineage>
</organism>
<dbReference type="SMART" id="SM00342">
    <property type="entry name" value="HTH_ARAC"/>
    <property type="match status" value="1"/>
</dbReference>
<reference evidence="5 6" key="1">
    <citation type="submission" date="2020-03" db="EMBL/GenBank/DDBJ databases">
        <title>Whole genome shotgun sequence of Phytohabitans flavus NBRC 107702.</title>
        <authorList>
            <person name="Komaki H."/>
            <person name="Tamura T."/>
        </authorList>
    </citation>
    <scope>NUCLEOTIDE SEQUENCE [LARGE SCALE GENOMIC DNA]</scope>
    <source>
        <strain evidence="5 6">NBRC 107702</strain>
    </source>
</reference>
<evidence type="ECO:0000256" key="3">
    <source>
        <dbReference type="ARBA" id="ARBA00023163"/>
    </source>
</evidence>
<keyword evidence="2" id="KW-0238">DNA-binding</keyword>
<feature type="domain" description="HTH araC/xylS-type" evidence="4">
    <location>
        <begin position="215"/>
        <end position="313"/>
    </location>
</feature>
<dbReference type="Proteomes" id="UP000502508">
    <property type="component" value="Chromosome"/>
</dbReference>
<dbReference type="KEGG" id="pfla:Pflav_026230"/>
<dbReference type="Gene3D" id="1.10.10.60">
    <property type="entry name" value="Homeodomain-like"/>
    <property type="match status" value="2"/>
</dbReference>
<name>A0A6F8XQW1_9ACTN</name>
<keyword evidence="6" id="KW-1185">Reference proteome</keyword>
<dbReference type="InterPro" id="IPR032783">
    <property type="entry name" value="AraC_lig"/>
</dbReference>
<evidence type="ECO:0000256" key="1">
    <source>
        <dbReference type="ARBA" id="ARBA00023015"/>
    </source>
</evidence>
<protein>
    <submittedName>
        <fullName evidence="5">AraC family transcriptional regulator</fullName>
    </submittedName>
</protein>
<dbReference type="GO" id="GO:0003700">
    <property type="term" value="F:DNA-binding transcription factor activity"/>
    <property type="evidence" value="ECO:0007669"/>
    <property type="project" value="InterPro"/>
</dbReference>
<sequence>MAGLLDGVRARGALIGRTVLCDSWSVRFASGAQLSLLAMRRGEGWLVPGGGEPVRIGPGEVAVIRGPEPYTVSGDPAIAPGRVVTSEDYCADTARARLRDGLDLDPRTCGFPEEGSALLLSGVYEGPAAIGDRLLDALPRLLVVRADERDRTTDTDLPDQLAAIDRAVAADLPGQQAVLDRLLDLLLVSTLRAWFARPRGDVPGWSGAAGDPVVAHALRLLHAEPAHPWTVAELAARTGVSRAVLARRFTAAVGEPPIGYLLGRRVALAADLLRQTGDTVAAIARKVGYANAFALSVAFKRRRGMSPTEHRASYATLTRRSG</sequence>
<dbReference type="InterPro" id="IPR050204">
    <property type="entry name" value="AraC_XylS_family_regulators"/>
</dbReference>
<dbReference type="EMBL" id="AP022870">
    <property type="protein sequence ID" value="BCB76213.1"/>
    <property type="molecule type" value="Genomic_DNA"/>
</dbReference>
<dbReference type="InterPro" id="IPR009057">
    <property type="entry name" value="Homeodomain-like_sf"/>
</dbReference>
<dbReference type="PROSITE" id="PS01124">
    <property type="entry name" value="HTH_ARAC_FAMILY_2"/>
    <property type="match status" value="1"/>
</dbReference>
<evidence type="ECO:0000256" key="2">
    <source>
        <dbReference type="ARBA" id="ARBA00023125"/>
    </source>
</evidence>
<dbReference type="InterPro" id="IPR018060">
    <property type="entry name" value="HTH_AraC"/>
</dbReference>
<reference evidence="5 6" key="2">
    <citation type="submission" date="2020-03" db="EMBL/GenBank/DDBJ databases">
        <authorList>
            <person name="Ichikawa N."/>
            <person name="Kimura A."/>
            <person name="Kitahashi Y."/>
            <person name="Uohara A."/>
        </authorList>
    </citation>
    <scope>NUCLEOTIDE SEQUENCE [LARGE SCALE GENOMIC DNA]</scope>
    <source>
        <strain evidence="5 6">NBRC 107702</strain>
    </source>
</reference>
<evidence type="ECO:0000259" key="4">
    <source>
        <dbReference type="PROSITE" id="PS01124"/>
    </source>
</evidence>
<dbReference type="AlphaFoldDB" id="A0A6F8XQW1"/>
<evidence type="ECO:0000313" key="5">
    <source>
        <dbReference type="EMBL" id="BCB76213.1"/>
    </source>
</evidence>
<dbReference type="InterPro" id="IPR018062">
    <property type="entry name" value="HTH_AraC-typ_CS"/>
</dbReference>
<dbReference type="Pfam" id="PF12852">
    <property type="entry name" value="Cupin_6"/>
    <property type="match status" value="1"/>
</dbReference>
<dbReference type="PROSITE" id="PS00041">
    <property type="entry name" value="HTH_ARAC_FAMILY_1"/>
    <property type="match status" value="1"/>
</dbReference>
<proteinExistence type="predicted"/>